<proteinExistence type="predicted"/>
<dbReference type="Pfam" id="PF00651">
    <property type="entry name" value="BTB"/>
    <property type="match status" value="1"/>
</dbReference>
<dbReference type="CDD" id="cd00121">
    <property type="entry name" value="MATH"/>
    <property type="match status" value="1"/>
</dbReference>
<evidence type="ECO:0000259" key="2">
    <source>
        <dbReference type="PROSITE" id="PS50144"/>
    </source>
</evidence>
<gene>
    <name evidence="3" type="primary">Tdpoz1_1</name>
    <name evidence="3" type="ORF">AVEN_140292_1</name>
</gene>
<feature type="domain" description="MATH" evidence="2">
    <location>
        <begin position="11"/>
        <end position="140"/>
    </location>
</feature>
<dbReference type="Pfam" id="PF22486">
    <property type="entry name" value="MATH_2"/>
    <property type="match status" value="1"/>
</dbReference>
<dbReference type="InterPro" id="IPR011333">
    <property type="entry name" value="SKP1/BTB/POZ_sf"/>
</dbReference>
<dbReference type="AlphaFoldDB" id="A0A4Y2KG43"/>
<dbReference type="OrthoDB" id="6437200at2759"/>
<dbReference type="InterPro" id="IPR008974">
    <property type="entry name" value="TRAF-like"/>
</dbReference>
<dbReference type="Gene3D" id="2.60.210.10">
    <property type="entry name" value="Apoptosis, Tumor Necrosis Factor Receptor Associated Protein 2, Chain A"/>
    <property type="match status" value="1"/>
</dbReference>
<comment type="caution">
    <text evidence="3">The sequence shown here is derived from an EMBL/GenBank/DDBJ whole genome shotgun (WGS) entry which is preliminary data.</text>
</comment>
<dbReference type="SUPFAM" id="SSF54695">
    <property type="entry name" value="POZ domain"/>
    <property type="match status" value="1"/>
</dbReference>
<dbReference type="InterPro" id="IPR000210">
    <property type="entry name" value="BTB/POZ_dom"/>
</dbReference>
<accession>A0A4Y2KG43</accession>
<reference evidence="3 4" key="1">
    <citation type="journal article" date="2019" name="Sci. Rep.">
        <title>Orb-weaving spider Araneus ventricosus genome elucidates the spidroin gene catalogue.</title>
        <authorList>
            <person name="Kono N."/>
            <person name="Nakamura H."/>
            <person name="Ohtoshi R."/>
            <person name="Moran D.A.P."/>
            <person name="Shinohara A."/>
            <person name="Yoshida Y."/>
            <person name="Fujiwara M."/>
            <person name="Mori M."/>
            <person name="Tomita M."/>
            <person name="Arakawa K."/>
        </authorList>
    </citation>
    <scope>NUCLEOTIDE SEQUENCE [LARGE SCALE GENOMIC DNA]</scope>
</reference>
<dbReference type="InterPro" id="IPR002083">
    <property type="entry name" value="MATH/TRAF_dom"/>
</dbReference>
<name>A0A4Y2KG43_ARAVE</name>
<dbReference type="SMART" id="SM00225">
    <property type="entry name" value="BTB"/>
    <property type="match status" value="1"/>
</dbReference>
<feature type="domain" description="BTB" evidence="1">
    <location>
        <begin position="323"/>
        <end position="383"/>
    </location>
</feature>
<evidence type="ECO:0000313" key="3">
    <source>
        <dbReference type="EMBL" id="GBN00383.1"/>
    </source>
</evidence>
<dbReference type="Gene3D" id="1.25.40.420">
    <property type="match status" value="1"/>
</dbReference>
<dbReference type="Proteomes" id="UP000499080">
    <property type="component" value="Unassembled WGS sequence"/>
</dbReference>
<dbReference type="PANTHER" id="PTHR24413">
    <property type="entry name" value="SPECKLE-TYPE POZ PROTEIN"/>
    <property type="match status" value="1"/>
</dbReference>
<dbReference type="Gene3D" id="3.30.710.10">
    <property type="entry name" value="Potassium Channel Kv1.1, Chain A"/>
    <property type="match status" value="1"/>
</dbReference>
<dbReference type="PROSITE" id="PS50097">
    <property type="entry name" value="BTB"/>
    <property type="match status" value="1"/>
</dbReference>
<dbReference type="PROSITE" id="PS50144">
    <property type="entry name" value="MATH"/>
    <property type="match status" value="1"/>
</dbReference>
<organism evidence="3 4">
    <name type="scientific">Araneus ventricosus</name>
    <name type="common">Orbweaver spider</name>
    <name type="synonym">Epeira ventricosa</name>
    <dbReference type="NCBI Taxonomy" id="182803"/>
    <lineage>
        <taxon>Eukaryota</taxon>
        <taxon>Metazoa</taxon>
        <taxon>Ecdysozoa</taxon>
        <taxon>Arthropoda</taxon>
        <taxon>Chelicerata</taxon>
        <taxon>Arachnida</taxon>
        <taxon>Araneae</taxon>
        <taxon>Araneomorphae</taxon>
        <taxon>Entelegynae</taxon>
        <taxon>Araneoidea</taxon>
        <taxon>Araneidae</taxon>
        <taxon>Araneus</taxon>
    </lineage>
</organism>
<evidence type="ECO:0000259" key="1">
    <source>
        <dbReference type="PROSITE" id="PS50097"/>
    </source>
</evidence>
<evidence type="ECO:0000313" key="4">
    <source>
        <dbReference type="Proteomes" id="UP000499080"/>
    </source>
</evidence>
<protein>
    <submittedName>
        <fullName evidence="3">TD and POZ domain-containing protein 1</fullName>
    </submittedName>
</protein>
<dbReference type="EMBL" id="BGPR01004512">
    <property type="protein sequence ID" value="GBN00383.1"/>
    <property type="molecule type" value="Genomic_DNA"/>
</dbReference>
<keyword evidence="4" id="KW-1185">Reference proteome</keyword>
<dbReference type="GO" id="GO:0030163">
    <property type="term" value="P:protein catabolic process"/>
    <property type="evidence" value="ECO:0007669"/>
    <property type="project" value="UniProtKB-ARBA"/>
</dbReference>
<dbReference type="SUPFAM" id="SSF49599">
    <property type="entry name" value="TRAF domain-like"/>
    <property type="match status" value="1"/>
</dbReference>
<sequence length="484" mass="56055">MATKTDGETNGCTFQWKIENISHYWWLPVGDLMESPPFIADAVECTKWRLWLCPRGDEDENDVGVYLYRDKDCSGPDIVEVKFQLAILGKDDSFLPEFSDLERFAKDKHLGITFEARERVFLTDREAFLPEDTLTIECTLQKSEETLAKSKHLYARTVWNVNRRSFDWRIDKFSAVQPGIRKNYKDGLIEFDLVLNENFEKRLDIEIISFDDNIRYISWNTSIIDSEGETENCGIKKCFLHDLMNGILPPTLYFPKMLLENKSRWLPNDVLSLNFKFAFLITEHFYCGKNSKLEDEMVGKEKSQSTAVLIEELKSLCIDGIFSDTELRTSTKTFPAHKAILSARSPVFRNMFSHDMKEKISGHVDITDFEDDTVHRMLLFIYTAVTDDLHLESASKLYAAADKYHILTLKSRCSSFLKENLCPANACGILVLADLHNDDDLKSVVEDYILEQRKQIFSSQEWKDFMSSHIKLAADVMYKRLCQE</sequence>